<accession>A0ABW5MZH4</accession>
<evidence type="ECO:0000256" key="6">
    <source>
        <dbReference type="SAM" id="SignalP"/>
    </source>
</evidence>
<evidence type="ECO:0000256" key="2">
    <source>
        <dbReference type="ARBA" id="ARBA00023136"/>
    </source>
</evidence>
<feature type="domain" description="OmpA-like" evidence="7">
    <location>
        <begin position="272"/>
        <end position="394"/>
    </location>
</feature>
<dbReference type="Gene3D" id="2.40.160.20">
    <property type="match status" value="1"/>
</dbReference>
<organism evidence="8 9">
    <name type="scientific">Croceitalea marina</name>
    <dbReference type="NCBI Taxonomy" id="1775166"/>
    <lineage>
        <taxon>Bacteria</taxon>
        <taxon>Pseudomonadati</taxon>
        <taxon>Bacteroidota</taxon>
        <taxon>Flavobacteriia</taxon>
        <taxon>Flavobacteriales</taxon>
        <taxon>Flavobacteriaceae</taxon>
        <taxon>Croceitalea</taxon>
    </lineage>
</organism>
<dbReference type="PROSITE" id="PS51123">
    <property type="entry name" value="OMPA_2"/>
    <property type="match status" value="1"/>
</dbReference>
<dbReference type="Proteomes" id="UP001597526">
    <property type="component" value="Unassembled WGS sequence"/>
</dbReference>
<evidence type="ECO:0000256" key="5">
    <source>
        <dbReference type="SAM" id="Coils"/>
    </source>
</evidence>
<dbReference type="Gene3D" id="3.30.1330.60">
    <property type="entry name" value="OmpA-like domain"/>
    <property type="match status" value="1"/>
</dbReference>
<evidence type="ECO:0000259" key="7">
    <source>
        <dbReference type="PROSITE" id="PS51123"/>
    </source>
</evidence>
<comment type="caution">
    <text evidence="8">The sequence shown here is derived from an EMBL/GenBank/DDBJ whole genome shotgun (WGS) entry which is preliminary data.</text>
</comment>
<reference evidence="9" key="1">
    <citation type="journal article" date="2019" name="Int. J. Syst. Evol. Microbiol.">
        <title>The Global Catalogue of Microorganisms (GCM) 10K type strain sequencing project: providing services to taxonomists for standard genome sequencing and annotation.</title>
        <authorList>
            <consortium name="The Broad Institute Genomics Platform"/>
            <consortium name="The Broad Institute Genome Sequencing Center for Infectious Disease"/>
            <person name="Wu L."/>
            <person name="Ma J."/>
        </authorList>
    </citation>
    <scope>NUCLEOTIDE SEQUENCE [LARGE SCALE GENOMIC DNA]</scope>
    <source>
        <strain evidence="9">KCTC 52368</strain>
    </source>
</reference>
<dbReference type="Pfam" id="PF00691">
    <property type="entry name" value="OmpA"/>
    <property type="match status" value="1"/>
</dbReference>
<dbReference type="PANTHER" id="PTHR30329:SF21">
    <property type="entry name" value="LIPOPROTEIN YIAD-RELATED"/>
    <property type="match status" value="1"/>
</dbReference>
<name>A0ABW5MZH4_9FLAO</name>
<comment type="subcellular location">
    <subcellularLocation>
        <location evidence="1">Cell outer membrane</location>
    </subcellularLocation>
</comment>
<dbReference type="CDD" id="cd07185">
    <property type="entry name" value="OmpA_C-like"/>
    <property type="match status" value="1"/>
</dbReference>
<evidence type="ECO:0000313" key="9">
    <source>
        <dbReference type="Proteomes" id="UP001597526"/>
    </source>
</evidence>
<dbReference type="PRINTS" id="PR01021">
    <property type="entry name" value="OMPADOMAIN"/>
</dbReference>
<keyword evidence="3" id="KW-0998">Cell outer membrane</keyword>
<feature type="signal peptide" evidence="6">
    <location>
        <begin position="1"/>
        <end position="21"/>
    </location>
</feature>
<keyword evidence="5" id="KW-0175">Coiled coil</keyword>
<feature type="chain" id="PRO_5046323076" evidence="6">
    <location>
        <begin position="22"/>
        <end position="400"/>
    </location>
</feature>
<dbReference type="InterPro" id="IPR036737">
    <property type="entry name" value="OmpA-like_sf"/>
</dbReference>
<gene>
    <name evidence="8" type="ORF">ACFSQJ_14850</name>
</gene>
<keyword evidence="9" id="KW-1185">Reference proteome</keyword>
<dbReference type="SUPFAM" id="SSF103088">
    <property type="entry name" value="OmpA-like"/>
    <property type="match status" value="1"/>
</dbReference>
<evidence type="ECO:0000256" key="1">
    <source>
        <dbReference type="ARBA" id="ARBA00004442"/>
    </source>
</evidence>
<evidence type="ECO:0000313" key="8">
    <source>
        <dbReference type="EMBL" id="MFD2588216.1"/>
    </source>
</evidence>
<dbReference type="InterPro" id="IPR006664">
    <property type="entry name" value="OMP_bac"/>
</dbReference>
<dbReference type="InterPro" id="IPR006665">
    <property type="entry name" value="OmpA-like"/>
</dbReference>
<dbReference type="PANTHER" id="PTHR30329">
    <property type="entry name" value="STATOR ELEMENT OF FLAGELLAR MOTOR COMPLEX"/>
    <property type="match status" value="1"/>
</dbReference>
<dbReference type="InterPro" id="IPR050330">
    <property type="entry name" value="Bact_OuterMem_StrucFunc"/>
</dbReference>
<dbReference type="EMBL" id="JBHULB010000075">
    <property type="protein sequence ID" value="MFD2588216.1"/>
    <property type="molecule type" value="Genomic_DNA"/>
</dbReference>
<evidence type="ECO:0000256" key="4">
    <source>
        <dbReference type="PROSITE-ProRule" id="PRU00473"/>
    </source>
</evidence>
<sequence>MKTTRLTLLVITLLLSVTVFSQEYTITEKDSIVTGSWIFGVGFNVVDDAGSEFTDIFNVKDNWNFVPFPSRLSIGRYFKNGLGLEAIGSYNRYKEGKTIDGDILSENINYYALDFRASYDLNKIIGETGFFDPYVGLGIGYTDANNVGRGTYNASVGFRAWFNDRIGLDFNSTGKWAMSTEGATNHIQHAAGLVYQFGIEKGLSRKGEEKLAQLQELEKEQQRVQDSIDSAQRAEQEAKELAQLLKREAEEAAKLKADDKNKENTEKLANAKIAKEIAALGNVYFDLNSSYLSSEDKQILEKLIIILNENPEIKIQISAHTDSRGTHKYNKWLSEKRAKRSVKYLTTRGISEGRIITKAFGETELLNDCDDNIACPEKKHSENRRSAFQITRESFNAINR</sequence>
<evidence type="ECO:0000256" key="3">
    <source>
        <dbReference type="ARBA" id="ARBA00023237"/>
    </source>
</evidence>
<keyword evidence="6" id="KW-0732">Signal</keyword>
<dbReference type="RefSeq" id="WP_377767748.1">
    <property type="nucleotide sequence ID" value="NZ_JBHULB010000075.1"/>
</dbReference>
<keyword evidence="2 4" id="KW-0472">Membrane</keyword>
<proteinExistence type="predicted"/>
<feature type="coiled-coil region" evidence="5">
    <location>
        <begin position="200"/>
        <end position="265"/>
    </location>
</feature>
<protein>
    <submittedName>
        <fullName evidence="8">OmpA family protein</fullName>
    </submittedName>
</protein>